<comment type="pathway">
    <text evidence="1 8">Cofactor biosynthesis; tetrahydrofolate biosynthesis; 5,6,7,8-tetrahydrofolate from 7,8-dihydrofolate: step 1/1.</text>
</comment>
<dbReference type="EMBL" id="WJNG01000005">
    <property type="protein sequence ID" value="MRH42465.1"/>
    <property type="molecule type" value="Genomic_DNA"/>
</dbReference>
<proteinExistence type="inferred from homology"/>
<evidence type="ECO:0000256" key="1">
    <source>
        <dbReference type="ARBA" id="ARBA00004903"/>
    </source>
</evidence>
<dbReference type="RefSeq" id="WP_153736111.1">
    <property type="nucleotide sequence ID" value="NZ_WJNG01000005.1"/>
</dbReference>
<dbReference type="SUPFAM" id="SSF53597">
    <property type="entry name" value="Dihydrofolate reductase-like"/>
    <property type="match status" value="1"/>
</dbReference>
<evidence type="ECO:0000259" key="10">
    <source>
        <dbReference type="PROSITE" id="PS51330"/>
    </source>
</evidence>
<comment type="catalytic activity">
    <reaction evidence="8">
        <text>(6S)-5,6,7,8-tetrahydrofolate + NADP(+) = 7,8-dihydrofolate + NADPH + H(+)</text>
        <dbReference type="Rhea" id="RHEA:15009"/>
        <dbReference type="ChEBI" id="CHEBI:15378"/>
        <dbReference type="ChEBI" id="CHEBI:57451"/>
        <dbReference type="ChEBI" id="CHEBI:57453"/>
        <dbReference type="ChEBI" id="CHEBI:57783"/>
        <dbReference type="ChEBI" id="CHEBI:58349"/>
        <dbReference type="EC" id="1.5.1.3"/>
    </reaction>
</comment>
<keyword evidence="6 8" id="KW-0560">Oxidoreductase</keyword>
<protein>
    <recommendedName>
        <fullName evidence="3 8">Dihydrofolate reductase</fullName>
        <ecNumber evidence="3 8">1.5.1.3</ecNumber>
    </recommendedName>
</protein>
<feature type="domain" description="DHFR" evidence="10">
    <location>
        <begin position="1"/>
        <end position="161"/>
    </location>
</feature>
<evidence type="ECO:0000256" key="2">
    <source>
        <dbReference type="ARBA" id="ARBA00009539"/>
    </source>
</evidence>
<keyword evidence="5 8" id="KW-0521">NADP</keyword>
<dbReference type="EC" id="1.5.1.3" evidence="3 8"/>
<comment type="function">
    <text evidence="7 8">Key enzyme in folate metabolism. Catalyzes an essential reaction for de novo glycine and purine synthesis, and for DNA precursor synthesis.</text>
</comment>
<dbReference type="GO" id="GO:0006730">
    <property type="term" value="P:one-carbon metabolic process"/>
    <property type="evidence" value="ECO:0007669"/>
    <property type="project" value="UniProtKB-KW"/>
</dbReference>
<reference evidence="11" key="1">
    <citation type="submission" date="2019-11" db="EMBL/GenBank/DDBJ databases">
        <authorList>
            <person name="Li J."/>
        </authorList>
    </citation>
    <scope>NUCLEOTIDE SEQUENCE</scope>
    <source>
        <strain evidence="11">B6B</strain>
    </source>
</reference>
<accession>A0A6A8D9N3</accession>
<evidence type="ECO:0000313" key="11">
    <source>
        <dbReference type="EMBL" id="MRH42465.1"/>
    </source>
</evidence>
<dbReference type="GO" id="GO:0046654">
    <property type="term" value="P:tetrahydrofolate biosynthetic process"/>
    <property type="evidence" value="ECO:0007669"/>
    <property type="project" value="UniProtKB-UniPathway"/>
</dbReference>
<dbReference type="GO" id="GO:0005829">
    <property type="term" value="C:cytosol"/>
    <property type="evidence" value="ECO:0007669"/>
    <property type="project" value="TreeGrafter"/>
</dbReference>
<dbReference type="FunFam" id="3.40.430.10:FF:000001">
    <property type="entry name" value="Dihydrofolate reductase"/>
    <property type="match status" value="1"/>
</dbReference>
<evidence type="ECO:0000313" key="12">
    <source>
        <dbReference type="Proteomes" id="UP000799092"/>
    </source>
</evidence>
<dbReference type="CDD" id="cd00209">
    <property type="entry name" value="DHFR"/>
    <property type="match status" value="1"/>
</dbReference>
<dbReference type="OrthoDB" id="9804315at2"/>
<dbReference type="InterPro" id="IPR012259">
    <property type="entry name" value="DHFR"/>
</dbReference>
<keyword evidence="4 8" id="KW-0554">One-carbon metabolism</keyword>
<evidence type="ECO:0000256" key="6">
    <source>
        <dbReference type="ARBA" id="ARBA00023002"/>
    </source>
</evidence>
<evidence type="ECO:0000256" key="7">
    <source>
        <dbReference type="ARBA" id="ARBA00025067"/>
    </source>
</evidence>
<dbReference type="GO" id="GO:0070401">
    <property type="term" value="F:NADP+ binding"/>
    <property type="evidence" value="ECO:0007669"/>
    <property type="project" value="UniProtKB-ARBA"/>
</dbReference>
<evidence type="ECO:0000256" key="3">
    <source>
        <dbReference type="ARBA" id="ARBA00012856"/>
    </source>
</evidence>
<comment type="similarity">
    <text evidence="2 8 9">Belongs to the dihydrofolate reductase family.</text>
</comment>
<dbReference type="Gene3D" id="3.40.430.10">
    <property type="entry name" value="Dihydrofolate Reductase, subunit A"/>
    <property type="match status" value="1"/>
</dbReference>
<dbReference type="Proteomes" id="UP000799092">
    <property type="component" value="Unassembled WGS sequence"/>
</dbReference>
<dbReference type="GO" id="GO:0046655">
    <property type="term" value="P:folic acid metabolic process"/>
    <property type="evidence" value="ECO:0007669"/>
    <property type="project" value="TreeGrafter"/>
</dbReference>
<evidence type="ECO:0000256" key="5">
    <source>
        <dbReference type="ARBA" id="ARBA00022857"/>
    </source>
</evidence>
<dbReference type="UniPathway" id="UPA00077">
    <property type="reaction ID" value="UER00158"/>
</dbReference>
<gene>
    <name evidence="11" type="ORF">GH741_07180</name>
</gene>
<dbReference type="PANTHER" id="PTHR48069:SF3">
    <property type="entry name" value="DIHYDROFOLATE REDUCTASE"/>
    <property type="match status" value="1"/>
</dbReference>
<evidence type="ECO:0000256" key="4">
    <source>
        <dbReference type="ARBA" id="ARBA00022563"/>
    </source>
</evidence>
<organism evidence="11 12">
    <name type="scientific">Aquibacillus halophilus</name>
    <dbReference type="NCBI Taxonomy" id="930132"/>
    <lineage>
        <taxon>Bacteria</taxon>
        <taxon>Bacillati</taxon>
        <taxon>Bacillota</taxon>
        <taxon>Bacilli</taxon>
        <taxon>Bacillales</taxon>
        <taxon>Bacillaceae</taxon>
        <taxon>Aquibacillus</taxon>
    </lineage>
</organism>
<dbReference type="GO" id="GO:0046452">
    <property type="term" value="P:dihydrofolate metabolic process"/>
    <property type="evidence" value="ECO:0007669"/>
    <property type="project" value="TreeGrafter"/>
</dbReference>
<dbReference type="PROSITE" id="PS00075">
    <property type="entry name" value="DHFR_1"/>
    <property type="match status" value="1"/>
</dbReference>
<evidence type="ECO:0000256" key="8">
    <source>
        <dbReference type="PIRNR" id="PIRNR000194"/>
    </source>
</evidence>
<dbReference type="PRINTS" id="PR00070">
    <property type="entry name" value="DHFR"/>
</dbReference>
<comment type="caution">
    <text evidence="11">The sequence shown here is derived from an EMBL/GenBank/DDBJ whole genome shotgun (WGS) entry which is preliminary data.</text>
</comment>
<dbReference type="GO" id="GO:0004146">
    <property type="term" value="F:dihydrofolate reductase activity"/>
    <property type="evidence" value="ECO:0007669"/>
    <property type="project" value="UniProtKB-EC"/>
</dbReference>
<evidence type="ECO:0000256" key="9">
    <source>
        <dbReference type="RuleBase" id="RU004474"/>
    </source>
</evidence>
<dbReference type="AlphaFoldDB" id="A0A6A8D9N3"/>
<keyword evidence="12" id="KW-1185">Reference proteome</keyword>
<name>A0A6A8D9N3_9BACI</name>
<dbReference type="PROSITE" id="PS51330">
    <property type="entry name" value="DHFR_2"/>
    <property type="match status" value="1"/>
</dbReference>
<dbReference type="InterPro" id="IPR024072">
    <property type="entry name" value="DHFR-like_dom_sf"/>
</dbReference>
<dbReference type="InterPro" id="IPR017925">
    <property type="entry name" value="DHFR_CS"/>
</dbReference>
<dbReference type="Pfam" id="PF00186">
    <property type="entry name" value="DHFR_1"/>
    <property type="match status" value="1"/>
</dbReference>
<sequence length="162" mass="19410">MISLLYAMDRNRVIGYKNELPWRLPNDLKFFKEMTTSNSIIMGRKTFDSMNGPLPNRKNIIITRDESYQQENCEVIHSVDTIVEWNNLNPDTEYFVIGGGNIFKQILPYSDRMYMTYIDESFPGDTYFPEFDENKWKMTKKEKGPNDEKNPYDYYFIQYDRI</sequence>
<dbReference type="PIRSF" id="PIRSF000194">
    <property type="entry name" value="DHFR"/>
    <property type="match status" value="1"/>
</dbReference>
<dbReference type="PANTHER" id="PTHR48069">
    <property type="entry name" value="DIHYDROFOLATE REDUCTASE"/>
    <property type="match status" value="1"/>
</dbReference>
<dbReference type="InterPro" id="IPR001796">
    <property type="entry name" value="DHFR_dom"/>
</dbReference>